<gene>
    <name evidence="3" type="ORF">UFOPK2602_02293</name>
</gene>
<sequence>MKKIVVGTDASESSFDAVRQASELAAATSAELHIVCVASLAADLALRGVTPLAIPDNFDEEAKQGAAKTVDQALEIAKTAGAKATVHVLDGDASTALMDFCKKNGADLLVVGAHGMNGVGRFLLGSVPNRCSHHAPCSVLIAR</sequence>
<dbReference type="PANTHER" id="PTHR46268:SF6">
    <property type="entry name" value="UNIVERSAL STRESS PROTEIN UP12"/>
    <property type="match status" value="1"/>
</dbReference>
<name>A0A6J6S6A0_9ZZZZ</name>
<organism evidence="3">
    <name type="scientific">freshwater metagenome</name>
    <dbReference type="NCBI Taxonomy" id="449393"/>
    <lineage>
        <taxon>unclassified sequences</taxon>
        <taxon>metagenomes</taxon>
        <taxon>ecological metagenomes</taxon>
    </lineage>
</organism>
<dbReference type="Pfam" id="PF00582">
    <property type="entry name" value="Usp"/>
    <property type="match status" value="1"/>
</dbReference>
<evidence type="ECO:0000256" key="1">
    <source>
        <dbReference type="ARBA" id="ARBA00008791"/>
    </source>
</evidence>
<evidence type="ECO:0000313" key="3">
    <source>
        <dbReference type="EMBL" id="CAB4730242.1"/>
    </source>
</evidence>
<comment type="similarity">
    <text evidence="1">Belongs to the universal stress protein A family.</text>
</comment>
<accession>A0A6J6S6A0</accession>
<protein>
    <submittedName>
        <fullName evidence="3">Unannotated protein</fullName>
    </submittedName>
</protein>
<dbReference type="SUPFAM" id="SSF52402">
    <property type="entry name" value="Adenine nucleotide alpha hydrolases-like"/>
    <property type="match status" value="1"/>
</dbReference>
<reference evidence="3" key="1">
    <citation type="submission" date="2020-05" db="EMBL/GenBank/DDBJ databases">
        <authorList>
            <person name="Chiriac C."/>
            <person name="Salcher M."/>
            <person name="Ghai R."/>
            <person name="Kavagutti S V."/>
        </authorList>
    </citation>
    <scope>NUCLEOTIDE SEQUENCE</scope>
</reference>
<dbReference type="CDD" id="cd00293">
    <property type="entry name" value="USP-like"/>
    <property type="match status" value="1"/>
</dbReference>
<dbReference type="EMBL" id="CAEZXX010000231">
    <property type="protein sequence ID" value="CAB4730242.1"/>
    <property type="molecule type" value="Genomic_DNA"/>
</dbReference>
<feature type="domain" description="UspA" evidence="2">
    <location>
        <begin position="1"/>
        <end position="143"/>
    </location>
</feature>
<dbReference type="InterPro" id="IPR006016">
    <property type="entry name" value="UspA"/>
</dbReference>
<dbReference type="Gene3D" id="3.40.50.620">
    <property type="entry name" value="HUPs"/>
    <property type="match status" value="1"/>
</dbReference>
<dbReference type="InterPro" id="IPR014729">
    <property type="entry name" value="Rossmann-like_a/b/a_fold"/>
</dbReference>
<dbReference type="AlphaFoldDB" id="A0A6J6S6A0"/>
<dbReference type="InterPro" id="IPR006015">
    <property type="entry name" value="Universal_stress_UspA"/>
</dbReference>
<dbReference type="PRINTS" id="PR01438">
    <property type="entry name" value="UNVRSLSTRESS"/>
</dbReference>
<dbReference type="PANTHER" id="PTHR46268">
    <property type="entry name" value="STRESS RESPONSE PROTEIN NHAX"/>
    <property type="match status" value="1"/>
</dbReference>
<proteinExistence type="inferred from homology"/>
<evidence type="ECO:0000259" key="2">
    <source>
        <dbReference type="Pfam" id="PF00582"/>
    </source>
</evidence>